<dbReference type="RefSeq" id="WP_068663555.1">
    <property type="nucleotide sequence ID" value="NZ_LYPB01000056.1"/>
</dbReference>
<dbReference type="CDD" id="cd02440">
    <property type="entry name" value="AdoMet_MTases"/>
    <property type="match status" value="1"/>
</dbReference>
<dbReference type="InterPro" id="IPR007848">
    <property type="entry name" value="Small_mtfrase_dom"/>
</dbReference>
<proteinExistence type="predicted"/>
<dbReference type="InterPro" id="IPR029063">
    <property type="entry name" value="SAM-dependent_MTases_sf"/>
</dbReference>
<dbReference type="EMBL" id="LYPB01000056">
    <property type="protein sequence ID" value="OAS19462.1"/>
    <property type="molecule type" value="Genomic_DNA"/>
</dbReference>
<name>A0A198AE46_9BACL</name>
<organism evidence="2 3">
    <name type="scientific">Paenibacillus oryzisoli</name>
    <dbReference type="NCBI Taxonomy" id="1850517"/>
    <lineage>
        <taxon>Bacteria</taxon>
        <taxon>Bacillati</taxon>
        <taxon>Bacillota</taxon>
        <taxon>Bacilli</taxon>
        <taxon>Bacillales</taxon>
        <taxon>Paenibacillaceae</taxon>
        <taxon>Paenibacillus</taxon>
    </lineage>
</organism>
<evidence type="ECO:0000259" key="1">
    <source>
        <dbReference type="Pfam" id="PF05175"/>
    </source>
</evidence>
<dbReference type="SUPFAM" id="SSF53335">
    <property type="entry name" value="S-adenosyl-L-methionine-dependent methyltransferases"/>
    <property type="match status" value="1"/>
</dbReference>
<evidence type="ECO:0000313" key="3">
    <source>
        <dbReference type="Proteomes" id="UP000078454"/>
    </source>
</evidence>
<dbReference type="Proteomes" id="UP000078454">
    <property type="component" value="Unassembled WGS sequence"/>
</dbReference>
<dbReference type="GO" id="GO:0008168">
    <property type="term" value="F:methyltransferase activity"/>
    <property type="evidence" value="ECO:0007669"/>
    <property type="project" value="InterPro"/>
</dbReference>
<sequence length="253" mass="28372">MKQVSLQPTERIDDLLTYELKIIQSDEVFSFSMDAVLLGRFASLPAKGRVVDLCTGNGVVPLLLSTRTRAEIWGVEIQERLADMAVRNAEINDLGERLHMVQGDLKTIHKTLGHGQFDAVTVNPPYLPVPNGEQNSNAHFAAARHEIHCTLEDVIAACAKLVKAGGKVAMVHRATRVVDIICLMRQYRIEPKRIRYVHARAGEEAMMVLIEGMKDGKPEIRTLPPLIVYTDKEEYCQELKEIYYGGRSSLEFS</sequence>
<keyword evidence="3" id="KW-1185">Reference proteome</keyword>
<protein>
    <recommendedName>
        <fullName evidence="1">Methyltransferase small domain-containing protein</fullName>
    </recommendedName>
</protein>
<dbReference type="Gene3D" id="3.40.50.150">
    <property type="entry name" value="Vaccinia Virus protein VP39"/>
    <property type="match status" value="1"/>
</dbReference>
<dbReference type="STRING" id="1850517.A8708_00685"/>
<feature type="domain" description="Methyltransferase small" evidence="1">
    <location>
        <begin position="35"/>
        <end position="127"/>
    </location>
</feature>
<gene>
    <name evidence="2" type="ORF">A8708_00685</name>
</gene>
<evidence type="ECO:0000313" key="2">
    <source>
        <dbReference type="EMBL" id="OAS19462.1"/>
    </source>
</evidence>
<dbReference type="OrthoDB" id="9777257at2"/>
<dbReference type="InterPro" id="IPR050210">
    <property type="entry name" value="tRNA_Adenine-N(6)_MTase"/>
</dbReference>
<dbReference type="PANTHER" id="PTHR47739:SF1">
    <property type="entry name" value="TRNA1(VAL) (ADENINE(37)-N6)-METHYLTRANSFERASE"/>
    <property type="match status" value="1"/>
</dbReference>
<dbReference type="AlphaFoldDB" id="A0A198AE46"/>
<comment type="caution">
    <text evidence="2">The sequence shown here is derived from an EMBL/GenBank/DDBJ whole genome shotgun (WGS) entry which is preliminary data.</text>
</comment>
<dbReference type="Pfam" id="PF05175">
    <property type="entry name" value="MTS"/>
    <property type="match status" value="1"/>
</dbReference>
<reference evidence="2 3" key="1">
    <citation type="submission" date="2016-05" db="EMBL/GenBank/DDBJ databases">
        <title>Paenibacillus sp. 1ZS3-15 nov., isolated from the rhizosphere soil.</title>
        <authorList>
            <person name="Zhang X.X."/>
            <person name="Zhang J."/>
        </authorList>
    </citation>
    <scope>NUCLEOTIDE SEQUENCE [LARGE SCALE GENOMIC DNA]</scope>
    <source>
        <strain evidence="2 3">1ZS3-15</strain>
    </source>
</reference>
<accession>A0A198AE46</accession>
<dbReference type="PANTHER" id="PTHR47739">
    <property type="entry name" value="TRNA1(VAL) (ADENINE(37)-N6)-METHYLTRANSFERASE"/>
    <property type="match status" value="1"/>
</dbReference>